<evidence type="ECO:0000256" key="1">
    <source>
        <dbReference type="SAM" id="MobiDB-lite"/>
    </source>
</evidence>
<keyword evidence="2" id="KW-0614">Plasmid</keyword>
<evidence type="ECO:0000313" key="2">
    <source>
        <dbReference type="EMBL" id="CAI10324.1"/>
    </source>
</evidence>
<organism evidence="2 3">
    <name type="scientific">Aromatoleum aromaticum (strain DSM 19018 / LMG 30748 / EbN1)</name>
    <name type="common">Azoarcus sp. (strain EbN1)</name>
    <dbReference type="NCBI Taxonomy" id="76114"/>
    <lineage>
        <taxon>Bacteria</taxon>
        <taxon>Pseudomonadati</taxon>
        <taxon>Pseudomonadota</taxon>
        <taxon>Betaproteobacteria</taxon>
        <taxon>Rhodocyclales</taxon>
        <taxon>Rhodocyclaceae</taxon>
        <taxon>Aromatoleum</taxon>
    </lineage>
</organism>
<dbReference type="Proteomes" id="UP000006552">
    <property type="component" value="Plasmid 1"/>
</dbReference>
<sequence>MSIITITSALQGAMFTLTAEEKSKAREIPVGKGVKAAVVLAGHLSAQDVRQQDGSYSPGAFGRLPIECAVHDGRYIISVAGGLRGTLFKMTEEERSKAKERLEKARNKAVSDSDVPYYNGDLEVGGGRKVWLSGFVREVGAGKERPQGEKFISLQTGEEKAERQGGAKQQVAADSLPM</sequence>
<keyword evidence="3" id="KW-1185">Reference proteome</keyword>
<dbReference type="HOGENOM" id="CLU_1507645_0_0_4"/>
<dbReference type="EMBL" id="CR555307">
    <property type="protein sequence ID" value="CAI10324.1"/>
    <property type="molecule type" value="Genomic_DNA"/>
</dbReference>
<geneLocation type="plasmid" evidence="3">
    <name>pAzo1</name>
</geneLocation>
<accession>Q5NX90</accession>
<reference evidence="2 3" key="1">
    <citation type="journal article" date="2005" name="Arch. Microbiol.">
        <title>The genome sequence of an anaerobic aromatic-degrading denitrifying bacterium, strain EbN1.</title>
        <authorList>
            <person name="Rabus R."/>
            <person name="Kube M."/>
            <person name="Heider J."/>
            <person name="Beck A."/>
            <person name="Heitmann K."/>
            <person name="Widdel F."/>
            <person name="Reinhardt R."/>
        </authorList>
    </citation>
    <scope>NUCLEOTIDE SEQUENCE [LARGE SCALE GENOMIC DNA]</scope>
    <source>
        <strain evidence="2 3">EbN1</strain>
        <plasmid evidence="3">Plasmid pAzo1</plasmid>
    </source>
</reference>
<protein>
    <submittedName>
        <fullName evidence="2">Uncharacterized protein</fullName>
    </submittedName>
</protein>
<dbReference type="AlphaFoldDB" id="Q5NX90"/>
<name>Q5NX90_AROAE</name>
<proteinExistence type="predicted"/>
<gene>
    <name evidence="2" type="ORF">p1B107</name>
</gene>
<evidence type="ECO:0000313" key="3">
    <source>
        <dbReference type="Proteomes" id="UP000006552"/>
    </source>
</evidence>
<feature type="region of interest" description="Disordered" evidence="1">
    <location>
        <begin position="156"/>
        <end position="178"/>
    </location>
</feature>
<dbReference type="RefSeq" id="WP_011254853.1">
    <property type="nucleotide sequence ID" value="NC_006823.1"/>
</dbReference>
<dbReference type="KEGG" id="eba:p1B107"/>